<dbReference type="AlphaFoldDB" id="A0A1J1CSN7"/>
<accession>A0A1J1CSN7</accession>
<name>A0A1J1CSN7_CLOSG</name>
<evidence type="ECO:0000313" key="1">
    <source>
        <dbReference type="EMBL" id="APH14238.1"/>
    </source>
</evidence>
<protein>
    <submittedName>
        <fullName evidence="1">Uncharacterized protein</fullName>
    </submittedName>
</protein>
<evidence type="ECO:0000313" key="2">
    <source>
        <dbReference type="Proteomes" id="UP000182204"/>
    </source>
</evidence>
<proteinExistence type="predicted"/>
<dbReference type="EMBL" id="CP013243">
    <property type="protein sequence ID" value="APH14238.1"/>
    <property type="molecule type" value="Genomic_DNA"/>
</dbReference>
<sequence>MKRYEIEQKIKKEWFKNHVAEFEKLNNRVSILTWSSPNSSFYYIRYIFDGSRLYVSGDTGEAVFCLTEKADINSIKDYDIQYFHGKMTAFCEDEYSFDSDTAIERIKQEIEEAKEDMDFEEDEEENEIVADTDRNRRINDYISALNDLIQESTSCYSKSLWEYEVNQKYDDLTDYDPDCHEWIFKAGDVIPNRVYGYLIGIKMAAEQLNKKEVSS</sequence>
<gene>
    <name evidence="1" type="ORF">NPD5_3943</name>
</gene>
<dbReference type="RefSeq" id="WP_072587058.1">
    <property type="nucleotide sequence ID" value="NZ_CP013241.1"/>
</dbReference>
<reference evidence="1 2" key="1">
    <citation type="submission" date="2015-11" db="EMBL/GenBank/DDBJ databases">
        <authorList>
            <person name="Hill K.K."/>
            <person name="Shirey T.B."/>
            <person name="Raphael B."/>
            <person name="Daligault H.E."/>
            <person name="Davenport K.W."/>
            <person name="Bruce D.C."/>
            <person name="Foley B.T."/>
            <person name="Johnson S.L."/>
        </authorList>
    </citation>
    <scope>NUCLEOTIDE SEQUENCE [LARGE SCALE GENOMIC DNA]</scope>
    <source>
        <strain evidence="1 2">CDC_1632</strain>
    </source>
</reference>
<dbReference type="Proteomes" id="UP000182204">
    <property type="component" value="Chromosome"/>
</dbReference>
<organism evidence="1 2">
    <name type="scientific">Clostridium sporogenes</name>
    <dbReference type="NCBI Taxonomy" id="1509"/>
    <lineage>
        <taxon>Bacteria</taxon>
        <taxon>Bacillati</taxon>
        <taxon>Bacillota</taxon>
        <taxon>Clostridia</taxon>
        <taxon>Eubacteriales</taxon>
        <taxon>Clostridiaceae</taxon>
        <taxon>Clostridium</taxon>
    </lineage>
</organism>